<evidence type="ECO:0000313" key="1">
    <source>
        <dbReference type="EMBL" id="EWG41515.1"/>
    </source>
</evidence>
<evidence type="ECO:0008006" key="3">
    <source>
        <dbReference type="Google" id="ProtNLM"/>
    </source>
</evidence>
<dbReference type="HOGENOM" id="CLU_2151693_0_0_1"/>
<accession>W7M1T1</accession>
<dbReference type="RefSeq" id="XP_018747706.1">
    <property type="nucleotide sequence ID" value="XM_018891230.1"/>
</dbReference>
<keyword evidence="2" id="KW-1185">Reference proteome</keyword>
<dbReference type="Proteomes" id="UP000009096">
    <property type="component" value="Chromosome 2"/>
</dbReference>
<reference evidence="1 2" key="1">
    <citation type="journal article" date="2010" name="Nature">
        <title>Comparative genomics reveals mobile pathogenicity chromosomes in Fusarium.</title>
        <authorList>
            <person name="Ma L.J."/>
            <person name="van der Does H.C."/>
            <person name="Borkovich K.A."/>
            <person name="Coleman J.J."/>
            <person name="Daboussi M.J."/>
            <person name="Di Pietro A."/>
            <person name="Dufresne M."/>
            <person name="Freitag M."/>
            <person name="Grabherr M."/>
            <person name="Henrissat B."/>
            <person name="Houterman P.M."/>
            <person name="Kang S."/>
            <person name="Shim W.B."/>
            <person name="Woloshuk C."/>
            <person name="Xie X."/>
            <person name="Xu J.R."/>
            <person name="Antoniw J."/>
            <person name="Baker S.E."/>
            <person name="Bluhm B.H."/>
            <person name="Breakspear A."/>
            <person name="Brown D.W."/>
            <person name="Butchko R.A."/>
            <person name="Chapman S."/>
            <person name="Coulson R."/>
            <person name="Coutinho P.M."/>
            <person name="Danchin E.G."/>
            <person name="Diener A."/>
            <person name="Gale L.R."/>
            <person name="Gardiner D.M."/>
            <person name="Goff S."/>
            <person name="Hammond-Kosack K.E."/>
            <person name="Hilburn K."/>
            <person name="Hua-Van A."/>
            <person name="Jonkers W."/>
            <person name="Kazan K."/>
            <person name="Kodira C.D."/>
            <person name="Koehrsen M."/>
            <person name="Kumar L."/>
            <person name="Lee Y.H."/>
            <person name="Li L."/>
            <person name="Manners J.M."/>
            <person name="Miranda-Saavedra D."/>
            <person name="Mukherjee M."/>
            <person name="Park G."/>
            <person name="Park J."/>
            <person name="Park S.Y."/>
            <person name="Proctor R.H."/>
            <person name="Regev A."/>
            <person name="Ruiz-Roldan M.C."/>
            <person name="Sain D."/>
            <person name="Sakthikumar S."/>
            <person name="Sykes S."/>
            <person name="Schwartz D.C."/>
            <person name="Turgeon B.G."/>
            <person name="Wapinski I."/>
            <person name="Yoder O."/>
            <person name="Young S."/>
            <person name="Zeng Q."/>
            <person name="Zhou S."/>
            <person name="Galagan J."/>
            <person name="Cuomo C.A."/>
            <person name="Kistler H.C."/>
            <person name="Rep M."/>
        </authorList>
    </citation>
    <scope>NUCLEOTIDE SEQUENCE [LARGE SCALE GENOMIC DNA]</scope>
    <source>
        <strain evidence="2">M3125 / FGSC 7600</strain>
    </source>
</reference>
<proteinExistence type="predicted"/>
<organism evidence="1 2">
    <name type="scientific">Gibberella moniliformis (strain M3125 / FGSC 7600)</name>
    <name type="common">Maize ear and stalk rot fungus</name>
    <name type="synonym">Fusarium verticillioides</name>
    <dbReference type="NCBI Taxonomy" id="334819"/>
    <lineage>
        <taxon>Eukaryota</taxon>
        <taxon>Fungi</taxon>
        <taxon>Dikarya</taxon>
        <taxon>Ascomycota</taxon>
        <taxon>Pezizomycotina</taxon>
        <taxon>Sordariomycetes</taxon>
        <taxon>Hypocreomycetidae</taxon>
        <taxon>Hypocreales</taxon>
        <taxon>Nectriaceae</taxon>
        <taxon>Fusarium</taxon>
        <taxon>Fusarium fujikuroi species complex</taxon>
    </lineage>
</organism>
<dbReference type="VEuPathDB" id="FungiDB:FVEG_03614"/>
<name>W7M1T1_GIBM7</name>
<dbReference type="OMA" id="MTQVCEN"/>
<dbReference type="OrthoDB" id="8922241at2759"/>
<gene>
    <name evidence="1" type="ORF">FVEG_03614</name>
</gene>
<dbReference type="EMBL" id="DS022245">
    <property type="protein sequence ID" value="EWG41515.1"/>
    <property type="molecule type" value="Genomic_DNA"/>
</dbReference>
<dbReference type="EMBL" id="CM000579">
    <property type="protein sequence ID" value="EWG41515.1"/>
    <property type="molecule type" value="Genomic_DNA"/>
</dbReference>
<dbReference type="GeneID" id="30061738"/>
<sequence length="124" mass="14745">MTQVCENKDILHSNNHHTTTIYPERGSFRCKKCFIKPFKYERDLKRHLDSKHSGAFYVCRCGYYNGRKDVYRNHLLKDNCVGERSYICICGRCSCDLAEHRQHFEYCRKGKRGRPIKQNAHVKV</sequence>
<evidence type="ECO:0000313" key="2">
    <source>
        <dbReference type="Proteomes" id="UP000009096"/>
    </source>
</evidence>
<protein>
    <recommendedName>
        <fullName evidence="3">C2H2-type domain-containing protein</fullName>
    </recommendedName>
</protein>
<dbReference type="AlphaFoldDB" id="W7M1T1"/>
<dbReference type="KEGG" id="fvr:FVEG_03614"/>